<organism evidence="1 2">
    <name type="scientific">Trachymyrmex septentrionalis</name>
    <dbReference type="NCBI Taxonomy" id="34720"/>
    <lineage>
        <taxon>Eukaryota</taxon>
        <taxon>Metazoa</taxon>
        <taxon>Ecdysozoa</taxon>
        <taxon>Arthropoda</taxon>
        <taxon>Hexapoda</taxon>
        <taxon>Insecta</taxon>
        <taxon>Pterygota</taxon>
        <taxon>Neoptera</taxon>
        <taxon>Endopterygota</taxon>
        <taxon>Hymenoptera</taxon>
        <taxon>Apocrita</taxon>
        <taxon>Aculeata</taxon>
        <taxon>Formicoidea</taxon>
        <taxon>Formicidae</taxon>
        <taxon>Myrmicinae</taxon>
        <taxon>Trachymyrmex</taxon>
    </lineage>
</organism>
<evidence type="ECO:0000313" key="1">
    <source>
        <dbReference type="EMBL" id="KYN38471.1"/>
    </source>
</evidence>
<gene>
    <name evidence="1" type="ORF">ALC56_07148</name>
</gene>
<dbReference type="EMBL" id="KQ981665">
    <property type="protein sequence ID" value="KYN38471.1"/>
    <property type="molecule type" value="Genomic_DNA"/>
</dbReference>
<protein>
    <submittedName>
        <fullName evidence="1">Uncharacterized protein</fullName>
    </submittedName>
</protein>
<evidence type="ECO:0000313" key="2">
    <source>
        <dbReference type="Proteomes" id="UP000078541"/>
    </source>
</evidence>
<name>A0A151JW25_9HYME</name>
<dbReference type="Proteomes" id="UP000078541">
    <property type="component" value="Unassembled WGS sequence"/>
</dbReference>
<reference evidence="1 2" key="1">
    <citation type="submission" date="2016-03" db="EMBL/GenBank/DDBJ databases">
        <title>Trachymyrmex septentrionalis WGS genome.</title>
        <authorList>
            <person name="Nygaard S."/>
            <person name="Hu H."/>
            <person name="Boomsma J."/>
            <person name="Zhang G."/>
        </authorList>
    </citation>
    <scope>NUCLEOTIDE SEQUENCE [LARGE SCALE GENOMIC DNA]</scope>
    <source>
        <strain evidence="1">Tsep2-gDNA-1</strain>
        <tissue evidence="1">Whole body</tissue>
    </source>
</reference>
<sequence>MSDETVGEIRRHGPLLLNTIRCIICGWINCGKTNALISLIESPHSIRFENVYVTNYSPASSMEQINKKETIKCHARFVHNSFHTNRITTTTTTTTSYDFNAVILTSECLLEILSIIEELHEARLIIN</sequence>
<dbReference type="AlphaFoldDB" id="A0A151JW25"/>
<accession>A0A151JW25</accession>
<proteinExistence type="predicted"/>
<keyword evidence="2" id="KW-1185">Reference proteome</keyword>